<dbReference type="AlphaFoldDB" id="A0AAJ0BA37"/>
<evidence type="ECO:0000313" key="3">
    <source>
        <dbReference type="EMBL" id="KAK1754490.1"/>
    </source>
</evidence>
<keyword evidence="1" id="KW-0812">Transmembrane</keyword>
<evidence type="ECO:0000259" key="2">
    <source>
        <dbReference type="PROSITE" id="PS51704"/>
    </source>
</evidence>
<reference evidence="3" key="1">
    <citation type="submission" date="2023-06" db="EMBL/GenBank/DDBJ databases">
        <title>Genome-scale phylogeny and comparative genomics of the fungal order Sordariales.</title>
        <authorList>
            <consortium name="Lawrence Berkeley National Laboratory"/>
            <person name="Hensen N."/>
            <person name="Bonometti L."/>
            <person name="Westerberg I."/>
            <person name="Brannstrom I.O."/>
            <person name="Guillou S."/>
            <person name="Cros-Aarteil S."/>
            <person name="Calhoun S."/>
            <person name="Haridas S."/>
            <person name="Kuo A."/>
            <person name="Mondo S."/>
            <person name="Pangilinan J."/>
            <person name="Riley R."/>
            <person name="Labutti K."/>
            <person name="Andreopoulos B."/>
            <person name="Lipzen A."/>
            <person name="Chen C."/>
            <person name="Yanf M."/>
            <person name="Daum C."/>
            <person name="Ng V."/>
            <person name="Clum A."/>
            <person name="Steindorff A."/>
            <person name="Ohm R."/>
            <person name="Martin F."/>
            <person name="Silar P."/>
            <person name="Natvig D."/>
            <person name="Lalanne C."/>
            <person name="Gautier V."/>
            <person name="Ament-Velasquez S.L."/>
            <person name="Kruys A."/>
            <person name="Hutchinson M.I."/>
            <person name="Powell A.J."/>
            <person name="Barry K."/>
            <person name="Miller A.N."/>
            <person name="Grigoriev I.V."/>
            <person name="Debuchy R."/>
            <person name="Gladieux P."/>
            <person name="Thoren M.H."/>
            <person name="Johannesson H."/>
        </authorList>
    </citation>
    <scope>NUCLEOTIDE SEQUENCE</scope>
    <source>
        <strain evidence="3">PSN4</strain>
    </source>
</reference>
<dbReference type="Gene3D" id="3.20.20.190">
    <property type="entry name" value="Phosphatidylinositol (PI) phosphodiesterase"/>
    <property type="match status" value="1"/>
</dbReference>
<dbReference type="InterPro" id="IPR017946">
    <property type="entry name" value="PLC-like_Pdiesterase_TIM-brl"/>
</dbReference>
<dbReference type="InterPro" id="IPR030395">
    <property type="entry name" value="GP_PDE_dom"/>
</dbReference>
<organism evidence="3 4">
    <name type="scientific">Echria macrotheca</name>
    <dbReference type="NCBI Taxonomy" id="438768"/>
    <lineage>
        <taxon>Eukaryota</taxon>
        <taxon>Fungi</taxon>
        <taxon>Dikarya</taxon>
        <taxon>Ascomycota</taxon>
        <taxon>Pezizomycotina</taxon>
        <taxon>Sordariomycetes</taxon>
        <taxon>Sordariomycetidae</taxon>
        <taxon>Sordariales</taxon>
        <taxon>Schizotheciaceae</taxon>
        <taxon>Echria</taxon>
    </lineage>
</organism>
<dbReference type="GO" id="GO:0006629">
    <property type="term" value="P:lipid metabolic process"/>
    <property type="evidence" value="ECO:0007669"/>
    <property type="project" value="InterPro"/>
</dbReference>
<dbReference type="SUPFAM" id="SSF51695">
    <property type="entry name" value="PLC-like phosphodiesterases"/>
    <property type="match status" value="1"/>
</dbReference>
<dbReference type="GO" id="GO:0008081">
    <property type="term" value="F:phosphoric diester hydrolase activity"/>
    <property type="evidence" value="ECO:0007669"/>
    <property type="project" value="InterPro"/>
</dbReference>
<feature type="domain" description="GP-PDE" evidence="2">
    <location>
        <begin position="25"/>
        <end position="268"/>
    </location>
</feature>
<feature type="transmembrane region" description="Helical" evidence="1">
    <location>
        <begin position="310"/>
        <end position="329"/>
    </location>
</feature>
<keyword evidence="1" id="KW-1133">Transmembrane helix</keyword>
<comment type="caution">
    <text evidence="3">The sequence shown here is derived from an EMBL/GenBank/DDBJ whole genome shotgun (WGS) entry which is preliminary data.</text>
</comment>
<sequence>MTEDQPLLGIARVVLATANQKKRMPQTIAHRGNKAAFPENSMAGFESAVALGVHGLETDIHLSRDGVVVLSHDPSLKRCFDVDQKIADCDWDYLSTLRTTREPPQPMPRLVDLLTYLAEPGLERIWLLLDIKTDDDPDALLSAVASTLESVPSGPIPWTERIVMGAWNDIFITKTTTHLPLYRIAYISFTPLYARRFLSRTNPKIHFNMLQKSLVGPLGSSFLRAVRKDPERRIWVWTVNDRVWMDWAIRKGVDGVITDDPALFLDVCRGRYLDTPQEDGKVDEEGVDEEGVEVVVKGRGKGEPKSKARMYMEALVLQAVILVLTVVFWRRLGRHGMKKGDAGRKKT</sequence>
<name>A0AAJ0BA37_9PEZI</name>
<dbReference type="PANTHER" id="PTHR43805">
    <property type="entry name" value="GLYCEROPHOSPHORYL DIESTER PHOSPHODIESTERASE"/>
    <property type="match status" value="1"/>
</dbReference>
<evidence type="ECO:0000313" key="4">
    <source>
        <dbReference type="Proteomes" id="UP001239445"/>
    </source>
</evidence>
<dbReference type="CDD" id="cd08570">
    <property type="entry name" value="GDPD_YPL206cp_fungi"/>
    <property type="match status" value="1"/>
</dbReference>
<protein>
    <submittedName>
        <fullName evidence="3">Glycerophosphoryl diester phosphodiesterase</fullName>
    </submittedName>
</protein>
<dbReference type="PANTHER" id="PTHR43805:SF1">
    <property type="entry name" value="GP-PDE DOMAIN-CONTAINING PROTEIN"/>
    <property type="match status" value="1"/>
</dbReference>
<keyword evidence="1" id="KW-0472">Membrane</keyword>
<evidence type="ECO:0000256" key="1">
    <source>
        <dbReference type="SAM" id="Phobius"/>
    </source>
</evidence>
<dbReference type="PROSITE" id="PS51704">
    <property type="entry name" value="GP_PDE"/>
    <property type="match status" value="1"/>
</dbReference>
<proteinExistence type="predicted"/>
<keyword evidence="4" id="KW-1185">Reference proteome</keyword>
<accession>A0AAJ0BA37</accession>
<dbReference type="Proteomes" id="UP001239445">
    <property type="component" value="Unassembled WGS sequence"/>
</dbReference>
<gene>
    <name evidence="3" type="ORF">QBC47DRAFT_218897</name>
</gene>
<dbReference type="Pfam" id="PF03009">
    <property type="entry name" value="GDPD"/>
    <property type="match status" value="1"/>
</dbReference>
<dbReference type="EMBL" id="MU839835">
    <property type="protein sequence ID" value="KAK1754490.1"/>
    <property type="molecule type" value="Genomic_DNA"/>
</dbReference>